<keyword evidence="5" id="KW-0418">Kinase</keyword>
<evidence type="ECO:0000259" key="4">
    <source>
        <dbReference type="PROSITE" id="PS50011"/>
    </source>
</evidence>
<dbReference type="SUPFAM" id="SSF56112">
    <property type="entry name" value="Protein kinase-like (PK-like)"/>
    <property type="match status" value="1"/>
</dbReference>
<dbReference type="PANTHER" id="PTHR24056">
    <property type="entry name" value="CELL DIVISION PROTEIN KINASE"/>
    <property type="match status" value="1"/>
</dbReference>
<dbReference type="InterPro" id="IPR017441">
    <property type="entry name" value="Protein_kinase_ATP_BS"/>
</dbReference>
<dbReference type="CDD" id="cd00180">
    <property type="entry name" value="PKc"/>
    <property type="match status" value="1"/>
</dbReference>
<dbReference type="InterPro" id="IPR050108">
    <property type="entry name" value="CDK"/>
</dbReference>
<organism evidence="5 6">
    <name type="scientific">Moumouvirus goulette</name>
    <dbReference type="NCBI Taxonomy" id="1247379"/>
    <lineage>
        <taxon>Viruses</taxon>
        <taxon>Varidnaviria</taxon>
        <taxon>Bamfordvirae</taxon>
        <taxon>Nucleocytoviricota</taxon>
        <taxon>Megaviricetes</taxon>
        <taxon>Imitervirales</taxon>
        <taxon>Mimiviridae</taxon>
        <taxon>Megamimivirinae</taxon>
        <taxon>Moumouvirus</taxon>
        <taxon>Moumouvirus goulettemassiliense</taxon>
    </lineage>
</organism>
<sequence length="657" mass="78391">MSYELFLQKYDKKNKLGEGAYSSVYEILEKDTGLVYACKELIFDNNIIYCNYNEFIAHNEFDHPNIIKMYEIYCNETTNSIIYYIVMEKCDTSLSTLLLEDNIILSNKQRLLFLDQIISALIYMYNKGFVHNDLSLSNILIKDNQIKLIDFGFMYNKYIKREYFHHNTLYIQPPELIFGNNYICDSTKIDTWSLGNIFYTMCFNKILINGNNYENYFLDIISKICIPSVKIIKKYYLSKIYLLLYYKLILGKNINHSNLEDIISCSHLNSKKYSIDILLFLNKEIKQKHINLLSKYNFINNKSENIISKKTPEIIFIKKLLNWSVSYRPNIIIVKNLFDKLFCDIKFKKNIIIKPLKLQIKEYSLNKLLEKSKYYFDIFKFNGILNIHFKQDILNHSQYDYSLIIKSLYIMMKLYILCISKFNKFKCLGKIHYNNNKMYHKLSQIEKLELSFDRFYSLAHIIYYHHNNFNTYLLNKDSLQINDLLNFQHIFINLLDYKIPSLDPYDIYLKIKTKNTHDNIFKFIYYLCISNPNIFKLSNENITYAIILIITGYFENIVGIKLTNQYIKINTINNLLLQKYNFDLPNTSEIINCFEIVNNMYNIPTYCFNTDVVIISYYIVSIIKSLSDSNISRCRNYFGVSNKFLKYLLNFFDIINL</sequence>
<dbReference type="GO" id="GO:0004674">
    <property type="term" value="F:protein serine/threonine kinase activity"/>
    <property type="evidence" value="ECO:0007669"/>
    <property type="project" value="TreeGrafter"/>
</dbReference>
<name>M1PNC8_9VIRU</name>
<dbReference type="InterPro" id="IPR011009">
    <property type="entry name" value="Kinase-like_dom_sf"/>
</dbReference>
<keyword evidence="6" id="KW-1185">Reference proteome</keyword>
<dbReference type="PROSITE" id="PS50011">
    <property type="entry name" value="PROTEIN_KINASE_DOM"/>
    <property type="match status" value="1"/>
</dbReference>
<keyword evidence="5" id="KW-0808">Transferase</keyword>
<dbReference type="InterPro" id="IPR008266">
    <property type="entry name" value="Tyr_kinase_AS"/>
</dbReference>
<feature type="binding site" evidence="3">
    <location>
        <position position="39"/>
    </location>
    <ligand>
        <name>ATP</name>
        <dbReference type="ChEBI" id="CHEBI:30616"/>
    </ligand>
</feature>
<dbReference type="Gene3D" id="1.10.510.10">
    <property type="entry name" value="Transferase(Phosphotransferase) domain 1"/>
    <property type="match status" value="1"/>
</dbReference>
<keyword evidence="2 3" id="KW-0067">ATP-binding</keyword>
<dbReference type="GO" id="GO:0005524">
    <property type="term" value="F:ATP binding"/>
    <property type="evidence" value="ECO:0007669"/>
    <property type="project" value="UniProtKB-UniRule"/>
</dbReference>
<gene>
    <name evidence="5" type="ORF">glt_00691</name>
</gene>
<evidence type="ECO:0000256" key="1">
    <source>
        <dbReference type="ARBA" id="ARBA00022741"/>
    </source>
</evidence>
<reference evidence="5 6" key="1">
    <citation type="submission" date="2012-10" db="EMBL/GenBank/DDBJ databases">
        <title>Complete genome sequence of Moumouvirus goulette.</title>
        <authorList>
            <person name="Fournous G."/>
            <person name="Bougalmi M."/>
            <person name="Colson P."/>
        </authorList>
    </citation>
    <scope>NUCLEOTIDE SEQUENCE [LARGE SCALE GENOMIC DNA]</scope>
</reference>
<evidence type="ECO:0000313" key="5">
    <source>
        <dbReference type="EMBL" id="AGF85496.1"/>
    </source>
</evidence>
<dbReference type="PROSITE" id="PS00109">
    <property type="entry name" value="PROTEIN_KINASE_TYR"/>
    <property type="match status" value="1"/>
</dbReference>
<dbReference type="Gene3D" id="3.30.200.20">
    <property type="entry name" value="Phosphorylase Kinase, domain 1"/>
    <property type="match status" value="1"/>
</dbReference>
<evidence type="ECO:0000256" key="2">
    <source>
        <dbReference type="ARBA" id="ARBA00022840"/>
    </source>
</evidence>
<accession>M1PNC8</accession>
<evidence type="ECO:0000313" key="6">
    <source>
        <dbReference type="Proteomes" id="UP000241071"/>
    </source>
</evidence>
<protein>
    <submittedName>
        <fullName evidence="5">Kinase</fullName>
    </submittedName>
</protein>
<dbReference type="PROSITE" id="PS00107">
    <property type="entry name" value="PROTEIN_KINASE_ATP"/>
    <property type="match status" value="1"/>
</dbReference>
<dbReference type="Pfam" id="PF00069">
    <property type="entry name" value="Pkinase"/>
    <property type="match status" value="1"/>
</dbReference>
<keyword evidence="1 3" id="KW-0547">Nucleotide-binding</keyword>
<proteinExistence type="predicted"/>
<dbReference type="EMBL" id="KC008572">
    <property type="protein sequence ID" value="AGF85496.1"/>
    <property type="molecule type" value="Genomic_DNA"/>
</dbReference>
<feature type="domain" description="Protein kinase" evidence="4">
    <location>
        <begin position="10"/>
        <end position="342"/>
    </location>
</feature>
<dbReference type="Proteomes" id="UP000241071">
    <property type="component" value="Segment"/>
</dbReference>
<dbReference type="InterPro" id="IPR000719">
    <property type="entry name" value="Prot_kinase_dom"/>
</dbReference>
<evidence type="ECO:0000256" key="3">
    <source>
        <dbReference type="PROSITE-ProRule" id="PRU10141"/>
    </source>
</evidence>